<dbReference type="InterPro" id="IPR052929">
    <property type="entry name" value="RNase_H-like_EbsB-rel"/>
</dbReference>
<dbReference type="PANTHER" id="PTHR47074:SF11">
    <property type="entry name" value="REVERSE TRANSCRIPTASE-LIKE PROTEIN"/>
    <property type="match status" value="1"/>
</dbReference>
<evidence type="ECO:0000259" key="2">
    <source>
        <dbReference type="Pfam" id="PF13456"/>
    </source>
</evidence>
<feature type="region of interest" description="Disordered" evidence="1">
    <location>
        <begin position="1"/>
        <end position="33"/>
    </location>
</feature>
<protein>
    <recommendedName>
        <fullName evidence="2">RNase H type-1 domain-containing protein</fullName>
    </recommendedName>
</protein>
<evidence type="ECO:0000256" key="1">
    <source>
        <dbReference type="SAM" id="MobiDB-lite"/>
    </source>
</evidence>
<organism evidence="3 4">
    <name type="scientific">Corchorus olitorius</name>
    <dbReference type="NCBI Taxonomy" id="93759"/>
    <lineage>
        <taxon>Eukaryota</taxon>
        <taxon>Viridiplantae</taxon>
        <taxon>Streptophyta</taxon>
        <taxon>Embryophyta</taxon>
        <taxon>Tracheophyta</taxon>
        <taxon>Spermatophyta</taxon>
        <taxon>Magnoliopsida</taxon>
        <taxon>eudicotyledons</taxon>
        <taxon>Gunneridae</taxon>
        <taxon>Pentapetalae</taxon>
        <taxon>rosids</taxon>
        <taxon>malvids</taxon>
        <taxon>Malvales</taxon>
        <taxon>Malvaceae</taxon>
        <taxon>Grewioideae</taxon>
        <taxon>Apeibeae</taxon>
        <taxon>Corchorus</taxon>
    </lineage>
</organism>
<feature type="region of interest" description="Disordered" evidence="1">
    <location>
        <begin position="52"/>
        <end position="119"/>
    </location>
</feature>
<proteinExistence type="predicted"/>
<comment type="caution">
    <text evidence="3">The sequence shown here is derived from an EMBL/GenBank/DDBJ whole genome shotgun (WGS) entry which is preliminary data.</text>
</comment>
<dbReference type="Proteomes" id="UP000187203">
    <property type="component" value="Unassembled WGS sequence"/>
</dbReference>
<keyword evidence="4" id="KW-1185">Reference proteome</keyword>
<dbReference type="OrthoDB" id="10624503at2759"/>
<dbReference type="GO" id="GO:0003676">
    <property type="term" value="F:nucleic acid binding"/>
    <property type="evidence" value="ECO:0007669"/>
    <property type="project" value="InterPro"/>
</dbReference>
<name>A0A1R3IQB7_9ROSI</name>
<dbReference type="EMBL" id="AWUE01017810">
    <property type="protein sequence ID" value="OMO84761.1"/>
    <property type="molecule type" value="Genomic_DNA"/>
</dbReference>
<feature type="compositionally biased region" description="Basic and acidic residues" evidence="1">
    <location>
        <begin position="54"/>
        <end position="67"/>
    </location>
</feature>
<feature type="compositionally biased region" description="Basic and acidic residues" evidence="1">
    <location>
        <begin position="109"/>
        <end position="119"/>
    </location>
</feature>
<dbReference type="SUPFAM" id="SSF53098">
    <property type="entry name" value="Ribonuclease H-like"/>
    <property type="match status" value="1"/>
</dbReference>
<dbReference type="InterPro" id="IPR044730">
    <property type="entry name" value="RNase_H-like_dom_plant"/>
</dbReference>
<dbReference type="PANTHER" id="PTHR47074">
    <property type="entry name" value="BNAC02G40300D PROTEIN"/>
    <property type="match status" value="1"/>
</dbReference>
<feature type="compositionally biased region" description="Polar residues" evidence="1">
    <location>
        <begin position="68"/>
        <end position="77"/>
    </location>
</feature>
<feature type="compositionally biased region" description="Basic and acidic residues" evidence="1">
    <location>
        <begin position="1"/>
        <end position="12"/>
    </location>
</feature>
<accession>A0A1R3IQB7</accession>
<sequence>MADDTKSHHEASMSDLSTTLNPINYRTGKGDGGVGSFKLGIAKETPVLLGGRSARGDRLTRRGDERVSQANHGNRGKSATDQRSGRAAKVAPTGVMKDQRHGRSSQARGKPEAVKEVRCENQGEVNSKYRGEELNANSVEFVARIRGVILGIMGSSASNVKVGRKRGSGLGIVEANICYLPSSFIIMIRRNVYSIGEAADVEVANHASSSGSWSPPPEGVIKLNVDAAYHSASKVAVLAMVLRNANGSVLACGLVKRAGVPSALHAELLAILFGLEEAKGALLGRPLRISFALEKVRGAPVVVPRLTNA</sequence>
<dbReference type="Pfam" id="PF13456">
    <property type="entry name" value="RVT_3"/>
    <property type="match status" value="1"/>
</dbReference>
<dbReference type="AlphaFoldDB" id="A0A1R3IQB7"/>
<dbReference type="InterPro" id="IPR002156">
    <property type="entry name" value="RNaseH_domain"/>
</dbReference>
<feature type="domain" description="RNase H type-1" evidence="2">
    <location>
        <begin position="224"/>
        <end position="278"/>
    </location>
</feature>
<evidence type="ECO:0000313" key="3">
    <source>
        <dbReference type="EMBL" id="OMO84761.1"/>
    </source>
</evidence>
<gene>
    <name evidence="3" type="ORF">COLO4_21861</name>
</gene>
<dbReference type="CDD" id="cd06222">
    <property type="entry name" value="RNase_H_like"/>
    <property type="match status" value="1"/>
</dbReference>
<dbReference type="InterPro" id="IPR012337">
    <property type="entry name" value="RNaseH-like_sf"/>
</dbReference>
<evidence type="ECO:0000313" key="4">
    <source>
        <dbReference type="Proteomes" id="UP000187203"/>
    </source>
</evidence>
<feature type="compositionally biased region" description="Polar residues" evidence="1">
    <location>
        <begin position="14"/>
        <end position="24"/>
    </location>
</feature>
<reference evidence="4" key="1">
    <citation type="submission" date="2013-09" db="EMBL/GenBank/DDBJ databases">
        <title>Corchorus olitorius genome sequencing.</title>
        <authorList>
            <person name="Alam M."/>
            <person name="Haque M.S."/>
            <person name="Islam M.S."/>
            <person name="Emdad E.M."/>
            <person name="Islam M.M."/>
            <person name="Ahmed B."/>
            <person name="Halim A."/>
            <person name="Hossen Q.M.M."/>
            <person name="Hossain M.Z."/>
            <person name="Ahmed R."/>
            <person name="Khan M.M."/>
            <person name="Islam R."/>
            <person name="Rashid M.M."/>
            <person name="Khan S.A."/>
            <person name="Rahman M.S."/>
            <person name="Alam M."/>
            <person name="Yahiya A.S."/>
            <person name="Khan M.S."/>
            <person name="Azam M.S."/>
            <person name="Haque T."/>
            <person name="Lashkar M.Z.H."/>
            <person name="Akhand A.I."/>
            <person name="Morshed G."/>
            <person name="Roy S."/>
            <person name="Uddin K.S."/>
            <person name="Rabeya T."/>
            <person name="Hossain A.S."/>
            <person name="Chowdhury A."/>
            <person name="Snigdha A.R."/>
            <person name="Mortoza M.S."/>
            <person name="Matin S.A."/>
            <person name="Hoque S.M.E."/>
            <person name="Islam M.K."/>
            <person name="Roy D.K."/>
            <person name="Haider R."/>
            <person name="Moosa M.M."/>
            <person name="Elias S.M."/>
            <person name="Hasan A.M."/>
            <person name="Jahan S."/>
            <person name="Shafiuddin M."/>
            <person name="Mahmood N."/>
            <person name="Shommy N.S."/>
        </authorList>
    </citation>
    <scope>NUCLEOTIDE SEQUENCE [LARGE SCALE GENOMIC DNA]</scope>
    <source>
        <strain evidence="4">cv. O-4</strain>
    </source>
</reference>
<dbReference type="GO" id="GO:0004523">
    <property type="term" value="F:RNA-DNA hybrid ribonuclease activity"/>
    <property type="evidence" value="ECO:0007669"/>
    <property type="project" value="InterPro"/>
</dbReference>
<dbReference type="STRING" id="93759.A0A1R3IQB7"/>